<accession>A0A0W1R9R5</accession>
<proteinExistence type="predicted"/>
<dbReference type="SUPFAM" id="SSF50998">
    <property type="entry name" value="Quinoprotein alcohol dehydrogenase-like"/>
    <property type="match status" value="2"/>
</dbReference>
<organism evidence="2 3">
    <name type="scientific">Haloprofundus marisrubri</name>
    <dbReference type="NCBI Taxonomy" id="1514971"/>
    <lineage>
        <taxon>Archaea</taxon>
        <taxon>Methanobacteriati</taxon>
        <taxon>Methanobacteriota</taxon>
        <taxon>Stenosarchaea group</taxon>
        <taxon>Halobacteria</taxon>
        <taxon>Halobacteriales</taxon>
        <taxon>Haloferacaceae</taxon>
        <taxon>Haloprofundus</taxon>
    </lineage>
</organism>
<dbReference type="InterPro" id="IPR015943">
    <property type="entry name" value="WD40/YVTN_repeat-like_dom_sf"/>
</dbReference>
<gene>
    <name evidence="2" type="ORF">AUR64_11590</name>
</gene>
<dbReference type="InterPro" id="IPR011047">
    <property type="entry name" value="Quinoprotein_ADH-like_sf"/>
</dbReference>
<dbReference type="Pfam" id="PF13360">
    <property type="entry name" value="PQQ_2"/>
    <property type="match status" value="3"/>
</dbReference>
<dbReference type="InterPro" id="IPR006311">
    <property type="entry name" value="TAT_signal"/>
</dbReference>
<dbReference type="PANTHER" id="PTHR34512">
    <property type="entry name" value="CELL SURFACE PROTEIN"/>
    <property type="match status" value="1"/>
</dbReference>
<name>A0A0W1R9R5_9EURY</name>
<dbReference type="OrthoDB" id="8638at2157"/>
<sequence>MVPDTPSRRGYLSALGAAGIAAVGVRSAGGVDDGAAARGNSSLTDWPMPRYDAAGTGYVPHARGPGETVESVWKHDPEDLSSTFSPPIFADDRLYLVSNSVAALDAFDGETLFTYDGSSQSNPAIVPVDAYTSDTLALAGAEGLIGLNADGGHSVLGRRFGMRRWRQNGESPDSFILGPPTISPPVAVGSTLYWADSRTDILYAVDASSGRTYWERELGRENYGGEPGRPAYLDGIVYVSYYANGAAAFDAETGEMLWETEVTDQLVLPVTATEEAILVPGREGVTALDPENGDERWRFDHGGNQTEGAVAVADVSAGDDSSGKTVYVVGRVYDDDPDTPNSRLYAVDVETGEQQWSAPGDWREKAPVVGDDVVYATEFDTIAAFDAETGELFWRFEVDSPLSTPIVSGGMLFCTSFETVQALGPGGAR</sequence>
<dbReference type="AlphaFoldDB" id="A0A0W1R9R5"/>
<evidence type="ECO:0000313" key="2">
    <source>
        <dbReference type="EMBL" id="KTG10220.1"/>
    </source>
</evidence>
<keyword evidence="3" id="KW-1185">Reference proteome</keyword>
<dbReference type="InterPro" id="IPR018391">
    <property type="entry name" value="PQQ_b-propeller_rpt"/>
</dbReference>
<dbReference type="RefSeq" id="WP_058581574.1">
    <property type="nucleotide sequence ID" value="NZ_LOPU01000018.1"/>
</dbReference>
<dbReference type="EMBL" id="LOPU01000018">
    <property type="protein sequence ID" value="KTG10220.1"/>
    <property type="molecule type" value="Genomic_DNA"/>
</dbReference>
<dbReference type="SMART" id="SM00564">
    <property type="entry name" value="PQQ"/>
    <property type="match status" value="5"/>
</dbReference>
<protein>
    <recommendedName>
        <fullName evidence="1">Pyrrolo-quinoline quinone repeat domain-containing protein</fullName>
    </recommendedName>
</protein>
<dbReference type="Gene3D" id="2.130.10.10">
    <property type="entry name" value="YVTN repeat-like/Quinoprotein amine dehydrogenase"/>
    <property type="match status" value="1"/>
</dbReference>
<dbReference type="STRING" id="1514971.AUR64_11590"/>
<comment type="caution">
    <text evidence="2">The sequence shown here is derived from an EMBL/GenBank/DDBJ whole genome shotgun (WGS) entry which is preliminary data.</text>
</comment>
<reference evidence="2 3" key="1">
    <citation type="submission" date="2015-12" db="EMBL/GenBank/DDBJ databases">
        <title>Haloprofundus marisrubri gen. nov., sp. nov., an extremely halophilic archaeon isolated from the Discovery deep brine-seawater interface in the Red Sea.</title>
        <authorList>
            <person name="Zhang G."/>
            <person name="Stingl U."/>
            <person name="Rashid M."/>
        </authorList>
    </citation>
    <scope>NUCLEOTIDE SEQUENCE [LARGE SCALE GENOMIC DNA]</scope>
    <source>
        <strain evidence="2 3">SB9</strain>
    </source>
</reference>
<feature type="domain" description="Pyrrolo-quinoline quinone repeat" evidence="1">
    <location>
        <begin position="71"/>
        <end position="153"/>
    </location>
</feature>
<dbReference type="Gene3D" id="2.140.10.10">
    <property type="entry name" value="Quinoprotein alcohol dehydrogenase-like superfamily"/>
    <property type="match status" value="1"/>
</dbReference>
<feature type="domain" description="Pyrrolo-quinoline quinone repeat" evidence="1">
    <location>
        <begin position="341"/>
        <end position="416"/>
    </location>
</feature>
<dbReference type="PANTHER" id="PTHR34512:SF30">
    <property type="entry name" value="OUTER MEMBRANE PROTEIN ASSEMBLY FACTOR BAMB"/>
    <property type="match status" value="1"/>
</dbReference>
<evidence type="ECO:0000259" key="1">
    <source>
        <dbReference type="Pfam" id="PF13360"/>
    </source>
</evidence>
<dbReference type="Proteomes" id="UP000054387">
    <property type="component" value="Unassembled WGS sequence"/>
</dbReference>
<dbReference type="PROSITE" id="PS51318">
    <property type="entry name" value="TAT"/>
    <property type="match status" value="1"/>
</dbReference>
<evidence type="ECO:0000313" key="3">
    <source>
        <dbReference type="Proteomes" id="UP000054387"/>
    </source>
</evidence>
<dbReference type="Gene3D" id="2.40.10.480">
    <property type="match status" value="1"/>
</dbReference>
<dbReference type="InterPro" id="IPR002372">
    <property type="entry name" value="PQQ_rpt_dom"/>
</dbReference>
<feature type="domain" description="Pyrrolo-quinoline quinone repeat" evidence="1">
    <location>
        <begin position="158"/>
        <end position="330"/>
    </location>
</feature>